<accession>A0ABW3PR60</accession>
<dbReference type="Pfam" id="PF12732">
    <property type="entry name" value="YtxH"/>
    <property type="match status" value="1"/>
</dbReference>
<organism evidence="1 2">
    <name type="scientific">Paenibacillus provencensis</name>
    <dbReference type="NCBI Taxonomy" id="441151"/>
    <lineage>
        <taxon>Bacteria</taxon>
        <taxon>Bacillati</taxon>
        <taxon>Bacillota</taxon>
        <taxon>Bacilli</taxon>
        <taxon>Bacillales</taxon>
        <taxon>Paenibacillaceae</taxon>
        <taxon>Paenibacillus</taxon>
    </lineage>
</organism>
<gene>
    <name evidence="1" type="ORF">ACFQ3J_11390</name>
</gene>
<evidence type="ECO:0000313" key="2">
    <source>
        <dbReference type="Proteomes" id="UP001597169"/>
    </source>
</evidence>
<name>A0ABW3PR60_9BACL</name>
<protein>
    <submittedName>
        <fullName evidence="1">YtxH domain-containing protein</fullName>
    </submittedName>
</protein>
<dbReference type="EMBL" id="JBHTKX010000001">
    <property type="protein sequence ID" value="MFD1128778.1"/>
    <property type="molecule type" value="Genomic_DNA"/>
</dbReference>
<dbReference type="PANTHER" id="PTHR35792">
    <property type="entry name" value="GENERAL STRESS PROTEIN"/>
    <property type="match status" value="1"/>
</dbReference>
<dbReference type="RefSeq" id="WP_091154734.1">
    <property type="nucleotide sequence ID" value="NZ_JBHTKX010000001.1"/>
</dbReference>
<dbReference type="InterPro" id="IPR052928">
    <property type="entry name" value="Desiccation-related_membrane"/>
</dbReference>
<dbReference type="InterPro" id="IPR024623">
    <property type="entry name" value="YtxH"/>
</dbReference>
<comment type="caution">
    <text evidence="1">The sequence shown here is derived from an EMBL/GenBank/DDBJ whole genome shotgun (WGS) entry which is preliminary data.</text>
</comment>
<proteinExistence type="predicted"/>
<reference evidence="2" key="1">
    <citation type="journal article" date="2019" name="Int. J. Syst. Evol. Microbiol.">
        <title>The Global Catalogue of Microorganisms (GCM) 10K type strain sequencing project: providing services to taxonomists for standard genome sequencing and annotation.</title>
        <authorList>
            <consortium name="The Broad Institute Genomics Platform"/>
            <consortium name="The Broad Institute Genome Sequencing Center for Infectious Disease"/>
            <person name="Wu L."/>
            <person name="Ma J."/>
        </authorList>
    </citation>
    <scope>NUCLEOTIDE SEQUENCE [LARGE SCALE GENOMIC DNA]</scope>
    <source>
        <strain evidence="2">CCUG 53519</strain>
    </source>
</reference>
<sequence length="112" mass="11882">MKDTNKSLLWGTLLGTIAGSITALLFAPKSGAELREDIAENAKLVTEKGQNLIEKVSEQSVKIASKVKESTEGLLQEIRGNSSEIEIATVSGISKPAKAEQAAEDIAENDTI</sequence>
<dbReference type="PANTHER" id="PTHR35792:SF1">
    <property type="entry name" value="SLL0268 PROTEIN"/>
    <property type="match status" value="1"/>
</dbReference>
<evidence type="ECO:0000313" key="1">
    <source>
        <dbReference type="EMBL" id="MFD1128778.1"/>
    </source>
</evidence>
<keyword evidence="2" id="KW-1185">Reference proteome</keyword>
<dbReference type="Proteomes" id="UP001597169">
    <property type="component" value="Unassembled WGS sequence"/>
</dbReference>